<proteinExistence type="predicted"/>
<dbReference type="AlphaFoldDB" id="A0A292PSE9"/>
<evidence type="ECO:0000313" key="2">
    <source>
        <dbReference type="EMBL" id="CUS09410.1"/>
    </source>
</evidence>
<name>A0A292PSE9_9PEZI</name>
<protein>
    <recommendedName>
        <fullName evidence="4">DNA mismatch repair protein HSM3 N-terminal domain-containing protein</fullName>
    </recommendedName>
</protein>
<evidence type="ECO:0008006" key="4">
    <source>
        <dbReference type="Google" id="ProtNLM"/>
    </source>
</evidence>
<dbReference type="EMBL" id="LN891083">
    <property type="protein sequence ID" value="CUS09410.1"/>
    <property type="molecule type" value="Genomic_DNA"/>
</dbReference>
<reference evidence="2" key="1">
    <citation type="submission" date="2015-10" db="EMBL/GenBank/DDBJ databases">
        <authorList>
            <person name="Regsiter A."/>
            <person name="william w."/>
        </authorList>
    </citation>
    <scope>NUCLEOTIDE SEQUENCE</scope>
    <source>
        <strain evidence="2">Montdore</strain>
    </source>
</reference>
<accession>A0A292PSE9</accession>
<evidence type="ECO:0000313" key="3">
    <source>
        <dbReference type="Proteomes" id="UP001412239"/>
    </source>
</evidence>
<dbReference type="Gene3D" id="1.25.10.50">
    <property type="match status" value="1"/>
</dbReference>
<organism evidence="2 3">
    <name type="scientific">Tuber aestivum</name>
    <name type="common">summer truffle</name>
    <dbReference type="NCBI Taxonomy" id="59557"/>
    <lineage>
        <taxon>Eukaryota</taxon>
        <taxon>Fungi</taxon>
        <taxon>Dikarya</taxon>
        <taxon>Ascomycota</taxon>
        <taxon>Pezizomycotina</taxon>
        <taxon>Pezizomycetes</taxon>
        <taxon>Pezizales</taxon>
        <taxon>Tuberaceae</taxon>
        <taxon>Tuber</taxon>
    </lineage>
</organism>
<keyword evidence="3" id="KW-1185">Reference proteome</keyword>
<evidence type="ECO:0000256" key="1">
    <source>
        <dbReference type="SAM" id="MobiDB-lite"/>
    </source>
</evidence>
<sequence>MSSPIKPPSALQPLTDHLNAILLNPSDTPLDTGLVETFTAQLTEGQLKLLVPSLVPLISSTLFVLHEDPSPLTTLLRSLLSTTSFSEILPLATPEIILQTLSAPVPPIQLLGIALLQKAALAVSDAGIVASWTDVIKKLLELMLASEDTGISSKSLDLLLSLLKVDSPKANGTGLVWRRILEDRGVYELFFKLCSWDGDALPGGKRGKTEGQGRLLEFVAKLAELDFSAIVASRFPEIEEKFSISADDPCRGLLDFAARHAVRVDDDVMMHMLLLDFYAALLSSAGSAQASAERPLDYLHKSGLHESTIGRYLAPEAHSDDFDDFLTQNFLESKAAEYIATFASLHAKELLAEPAPAIPDSRQPKRRRTSDTPTRANPKPLTQALLERIQFCIEECPQHPHSPSLRILKSLPPSLLITSYPASVVSKIPLSPPQAAYISALSSLFATREIYFAYSDAHPELWQTLLKYASTPALCNEALASLDLIEKLSQNGVWGLREVLESPGVMTYLITPNSRYAAGGGDPESSVFKISVKKWETLNAIERALGEWRDEVPGAIGWGVVIAERARTGVWGSRAGGEVATAEM</sequence>
<feature type="region of interest" description="Disordered" evidence="1">
    <location>
        <begin position="354"/>
        <end position="379"/>
    </location>
</feature>
<dbReference type="Proteomes" id="UP001412239">
    <property type="component" value="Unassembled WGS sequence"/>
</dbReference>
<gene>
    <name evidence="2" type="ORF">GSTUAT00006532001</name>
</gene>